<gene>
    <name evidence="2" type="ORF">UFOVP34_49</name>
    <name evidence="1" type="ORF">UFOVP51_57</name>
</gene>
<dbReference type="EMBL" id="LR797816">
    <property type="protein sequence ID" value="CAB4240954.1"/>
    <property type="molecule type" value="Genomic_DNA"/>
</dbReference>
<accession>A0A6J5T863</accession>
<protein>
    <submittedName>
        <fullName evidence="2">Uncharacterized protein</fullName>
    </submittedName>
</protein>
<organism evidence="2">
    <name type="scientific">uncultured Caudovirales phage</name>
    <dbReference type="NCBI Taxonomy" id="2100421"/>
    <lineage>
        <taxon>Viruses</taxon>
        <taxon>Duplodnaviria</taxon>
        <taxon>Heunggongvirae</taxon>
        <taxon>Uroviricota</taxon>
        <taxon>Caudoviricetes</taxon>
        <taxon>Peduoviridae</taxon>
        <taxon>Maltschvirus</taxon>
        <taxon>Maltschvirus maltsch</taxon>
    </lineage>
</organism>
<sequence>MPATLFPLIYNSGVQRDGTTFQSTYCTDAQWMRFQRDRLKKIGGMKGINFTTPIANITNLKIYPTNEAGEILTFVGHQTGLTVVNSNSNWNSLSQNPLLTIPTNRNLMWETETVVNTATNKSYILFMATNNKIVINQNTPSLFYRKEISQALNGEAEANIMQGVNPLINGNLCFAAPYLFLFGSNGFVQYSRSNDPFTFQGGDSGSFIAATDKVIFGRAIRGGPSTPSLLLWTLSSVIRVTNSGTDAVTGNIIFKPETISNGSSVLSSKCVVEYDGFFFWPGTDRFFAYNGLVDELPNKLNQNFFFDNIDMDRRQQVFGVKNGKYGEIWWFYPVKGVPGANSRAIVYNKRENFWYDTAISRDAGTFSNNFGFMATYGQPLTNPDNIGYLWRHEFNIIQEKNTPDRGMVQEPISSYFVAPLFSWVAFPPKLSKGSQPSQLVNRWIDLQRIEPDFVDTGDGVAQLSIQVSTREYAQSKTIDYPEQNFTSNDGKIDMRVQGRNMTLKFSSVDKFEVGQIMLLLGIGDAR</sequence>
<name>A0A6J5T863_9CAUD</name>
<dbReference type="EMBL" id="LR796177">
    <property type="protein sequence ID" value="CAB4124176.1"/>
    <property type="molecule type" value="Genomic_DNA"/>
</dbReference>
<evidence type="ECO:0000313" key="2">
    <source>
        <dbReference type="EMBL" id="CAB4240954.1"/>
    </source>
</evidence>
<proteinExistence type="predicted"/>
<evidence type="ECO:0000313" key="1">
    <source>
        <dbReference type="EMBL" id="CAB4124176.1"/>
    </source>
</evidence>
<reference evidence="2" key="1">
    <citation type="submission" date="2020-05" db="EMBL/GenBank/DDBJ databases">
        <authorList>
            <person name="Chiriac C."/>
            <person name="Salcher M."/>
            <person name="Ghai R."/>
            <person name="Kavagutti S V."/>
        </authorList>
    </citation>
    <scope>NUCLEOTIDE SEQUENCE</scope>
</reference>